<keyword evidence="3" id="KW-0808">Transferase</keyword>
<feature type="region of interest" description="Disordered" evidence="6">
    <location>
        <begin position="751"/>
        <end position="771"/>
    </location>
</feature>
<protein>
    <recommendedName>
        <fullName evidence="2">HECT-type E3 ubiquitin transferase</fullName>
        <ecNumber evidence="2">2.3.2.26</ecNumber>
    </recommendedName>
</protein>
<dbReference type="PANTHER" id="PTHR45700">
    <property type="entry name" value="UBIQUITIN-PROTEIN LIGASE E3C"/>
    <property type="match status" value="1"/>
</dbReference>
<evidence type="ECO:0000256" key="3">
    <source>
        <dbReference type="ARBA" id="ARBA00022679"/>
    </source>
</evidence>
<dbReference type="InterPro" id="IPR035983">
    <property type="entry name" value="Hect_E3_ubiquitin_ligase"/>
</dbReference>
<feature type="compositionally biased region" description="Basic and acidic residues" evidence="6">
    <location>
        <begin position="378"/>
        <end position="393"/>
    </location>
</feature>
<dbReference type="CDD" id="cd00078">
    <property type="entry name" value="HECTc"/>
    <property type="match status" value="1"/>
</dbReference>
<dbReference type="EC" id="2.3.2.26" evidence="2"/>
<evidence type="ECO:0000256" key="1">
    <source>
        <dbReference type="ARBA" id="ARBA00000885"/>
    </source>
</evidence>
<feature type="region of interest" description="Disordered" evidence="6">
    <location>
        <begin position="1"/>
        <end position="28"/>
    </location>
</feature>
<name>A0A061B981_RHOTO</name>
<dbReference type="SUPFAM" id="SSF56204">
    <property type="entry name" value="Hect, E3 ligase catalytic domain"/>
    <property type="match status" value="1"/>
</dbReference>
<dbReference type="Gene3D" id="3.30.2410.10">
    <property type="entry name" value="Hect, E3 ligase catalytic domain"/>
    <property type="match status" value="1"/>
</dbReference>
<feature type="compositionally biased region" description="Acidic residues" evidence="6">
    <location>
        <begin position="394"/>
        <end position="407"/>
    </location>
</feature>
<dbReference type="AlphaFoldDB" id="A0A061B981"/>
<feature type="domain" description="HECT" evidence="7">
    <location>
        <begin position="847"/>
        <end position="1185"/>
    </location>
</feature>
<evidence type="ECO:0000256" key="5">
    <source>
        <dbReference type="PROSITE-ProRule" id="PRU00104"/>
    </source>
</evidence>
<proteinExistence type="predicted"/>
<dbReference type="SMART" id="SM00119">
    <property type="entry name" value="HECTc"/>
    <property type="match status" value="1"/>
</dbReference>
<dbReference type="PROSITE" id="PS50096">
    <property type="entry name" value="IQ"/>
    <property type="match status" value="1"/>
</dbReference>
<feature type="region of interest" description="Disordered" evidence="6">
    <location>
        <begin position="378"/>
        <end position="438"/>
    </location>
</feature>
<accession>A0A061B981</accession>
<organism evidence="8">
    <name type="scientific">Rhodotorula toruloides</name>
    <name type="common">Yeast</name>
    <name type="synonym">Rhodosporidium toruloides</name>
    <dbReference type="NCBI Taxonomy" id="5286"/>
    <lineage>
        <taxon>Eukaryota</taxon>
        <taxon>Fungi</taxon>
        <taxon>Dikarya</taxon>
        <taxon>Basidiomycota</taxon>
        <taxon>Pucciniomycotina</taxon>
        <taxon>Microbotryomycetes</taxon>
        <taxon>Sporidiobolales</taxon>
        <taxon>Sporidiobolaceae</taxon>
        <taxon>Rhodotorula</taxon>
    </lineage>
</organism>
<dbReference type="Pfam" id="PF00632">
    <property type="entry name" value="HECT"/>
    <property type="match status" value="1"/>
</dbReference>
<evidence type="ECO:0000259" key="7">
    <source>
        <dbReference type="PROSITE" id="PS50237"/>
    </source>
</evidence>
<dbReference type="PANTHER" id="PTHR45700:SF2">
    <property type="entry name" value="UBIQUITIN-PROTEIN LIGASE E3C"/>
    <property type="match status" value="1"/>
</dbReference>
<dbReference type="FunFam" id="3.30.2410.10:FF:000011">
    <property type="entry name" value="Putative Ubiquitin-protein ligase E3C"/>
    <property type="match status" value="1"/>
</dbReference>
<gene>
    <name evidence="8" type="ORF">RHTO0S_12e04918g</name>
</gene>
<dbReference type="PROSITE" id="PS50237">
    <property type="entry name" value="HECT"/>
    <property type="match status" value="1"/>
</dbReference>
<dbReference type="FunFam" id="3.30.2160.10:FF:000002">
    <property type="entry name" value="Putative Ubiquitin-protein ligase E3C"/>
    <property type="match status" value="1"/>
</dbReference>
<feature type="region of interest" description="Disordered" evidence="6">
    <location>
        <begin position="712"/>
        <end position="737"/>
    </location>
</feature>
<dbReference type="InterPro" id="IPR000569">
    <property type="entry name" value="HECT_dom"/>
</dbReference>
<evidence type="ECO:0000256" key="2">
    <source>
        <dbReference type="ARBA" id="ARBA00012485"/>
    </source>
</evidence>
<keyword evidence="4 5" id="KW-0833">Ubl conjugation pathway</keyword>
<feature type="active site" description="Glycyl thioester intermediate" evidence="5">
    <location>
        <position position="1153"/>
    </location>
</feature>
<sequence length="1185" mass="129696">MDSLFTGSARARPQINLGGRQGDSNQPASHLDLVQRARQEREQRERDRKKAAAALSIQAFYRGRKAARQARSGFRSQFDVLIPVSTPANAPPPSADKVLAASRLLAIAYSPGDKEDVKRLAAWSRTVLKTAQGGTDKTPLLFSLYRVDAESWVTLSRMIGTLLFTEATASPLLPQSPLFLEIAKILADPASYAKWKALAQVPRDGLLAYLLEQKAFYPRLGQAIASIPPEQRSHPSLSALISLSLLPLRAYPPPASTTHATSPQRAAALLSCALSILTVPLLIPHRLSPALLTTLTTSVPYWDLLASLTSDVALPQLAALSEGETAVLLAHVVELGKARLNTTTKGAGGVENGKQALAYLECVRGLLTRLPVGVFEESGRKKDKGKERARSIEEDGGDDSDVDEEEVERARVAVGTSRDRDDEGDAIMSPAPPSVPAIPARLNLDSRVRASLLHIASPAHVATVLALSNRYSASTRPALSGLLVTLLAHLSSPSLTLSTAPSSSSSPSSHSPSLRDQTLNALLYSPSASGLLRELYRGYIRSSPLGRTLSSAKREKSGVVLSALADERYKDEWPVLVLALEMFSRSLVTMGDDEFYSSAGGAFGGAATGGAKSRNPLTLDEVIGLSGMIRNAAFAMYWQDDGTAASSGPGADMVVGTGGWKREDVRALMTRFLQQVHARDSRRQFTPEGHWHMTGAIDMRSFVETAVYEDNRLDNEGEGPDDQPALHGPISPEDEEDHYANNDFRRRLGMRGQIHRSARGQPAPRTRSSVLSKRQLALISPRLGILNNIPFVVPFETRVAIFRQFIDKDFAKLGLGDATSYAARSRHRAVVRRTHLAEDAYTHMNGLGPELKKRIEIVFIDEHGMEESGIDGGGLFKELLTSLSKEVFDTNRGLWLATSEQEIYPNPHAYAKESTQLSWFTFVGRILGKAIYSGILVNVKFANFFLAKWLGRQSYLDDLASLDPELYNGLLKLKNYPGNVEEDLALNFTITEEDFGVSRSIDLIPGGSEIPVTNDNRMQYIVLVSNYRLNVQIAPQCRAFYQGLFEIINPRWLHMFNQSELAVLVGGTEEAIDIEDLKANTVYSGFAEEENTPTIRAFWDVVESFDKDQRAKLVKFVTSCERPPLLGFGQLNPKFAIRNAGGDQTRLPTSATCVNLLKLPDYQDPNNLREKLIYAINSGAGFDLS</sequence>
<dbReference type="Gene3D" id="3.90.1750.10">
    <property type="entry name" value="Hect, E3 ligase catalytic domains"/>
    <property type="match status" value="1"/>
</dbReference>
<dbReference type="GO" id="GO:0061630">
    <property type="term" value="F:ubiquitin protein ligase activity"/>
    <property type="evidence" value="ECO:0007669"/>
    <property type="project" value="UniProtKB-EC"/>
</dbReference>
<dbReference type="Gene3D" id="3.30.2160.10">
    <property type="entry name" value="Hect, E3 ligase catalytic domain"/>
    <property type="match status" value="1"/>
</dbReference>
<dbReference type="GO" id="GO:0006511">
    <property type="term" value="P:ubiquitin-dependent protein catabolic process"/>
    <property type="evidence" value="ECO:0007669"/>
    <property type="project" value="TreeGrafter"/>
</dbReference>
<dbReference type="GO" id="GO:0000209">
    <property type="term" value="P:protein polyubiquitination"/>
    <property type="evidence" value="ECO:0007669"/>
    <property type="project" value="InterPro"/>
</dbReference>
<comment type="catalytic activity">
    <reaction evidence="1">
        <text>S-ubiquitinyl-[E2 ubiquitin-conjugating enzyme]-L-cysteine + [acceptor protein]-L-lysine = [E2 ubiquitin-conjugating enzyme]-L-cysteine + N(6)-ubiquitinyl-[acceptor protein]-L-lysine.</text>
        <dbReference type="EC" id="2.3.2.26"/>
    </reaction>
</comment>
<evidence type="ECO:0000313" key="8">
    <source>
        <dbReference type="EMBL" id="CDR46475.1"/>
    </source>
</evidence>
<dbReference type="InterPro" id="IPR044611">
    <property type="entry name" value="E3A/B/C-like"/>
</dbReference>
<dbReference type="EMBL" id="LK052947">
    <property type="protein sequence ID" value="CDR46475.1"/>
    <property type="molecule type" value="Genomic_DNA"/>
</dbReference>
<evidence type="ECO:0000256" key="4">
    <source>
        <dbReference type="ARBA" id="ARBA00022786"/>
    </source>
</evidence>
<dbReference type="OrthoDB" id="8068875at2759"/>
<dbReference type="CDD" id="cd23767">
    <property type="entry name" value="IQCD"/>
    <property type="match status" value="1"/>
</dbReference>
<evidence type="ECO:0000256" key="6">
    <source>
        <dbReference type="SAM" id="MobiDB-lite"/>
    </source>
</evidence>
<reference evidence="8" key="1">
    <citation type="journal article" date="2014" name="Genome Announc.">
        <title>Draft genome sequence of Rhodosporidium toruloides CECT1137, an oleaginous yeast of biotechnological interest.</title>
        <authorList>
            <person name="Morin N."/>
            <person name="Calcas X."/>
            <person name="Devillers H."/>
            <person name="Durrens P."/>
            <person name="Sherman D.J."/>
            <person name="Nicaud J.-M."/>
            <person name="Neuveglise C."/>
        </authorList>
    </citation>
    <scope>NUCLEOTIDE SEQUENCE</scope>
    <source>
        <strain evidence="8">CECT1137</strain>
    </source>
</reference>